<dbReference type="STRING" id="1095630.A0A2J6TJL1"/>
<feature type="transmembrane region" description="Helical" evidence="1">
    <location>
        <begin position="456"/>
        <end position="481"/>
    </location>
</feature>
<keyword evidence="1" id="KW-0472">Membrane</keyword>
<organism evidence="2 3">
    <name type="scientific">Hyaloscypha bicolor E</name>
    <dbReference type="NCBI Taxonomy" id="1095630"/>
    <lineage>
        <taxon>Eukaryota</taxon>
        <taxon>Fungi</taxon>
        <taxon>Dikarya</taxon>
        <taxon>Ascomycota</taxon>
        <taxon>Pezizomycotina</taxon>
        <taxon>Leotiomycetes</taxon>
        <taxon>Helotiales</taxon>
        <taxon>Hyaloscyphaceae</taxon>
        <taxon>Hyaloscypha</taxon>
        <taxon>Hyaloscypha bicolor</taxon>
    </lineage>
</organism>
<dbReference type="OrthoDB" id="3560012at2759"/>
<proteinExistence type="predicted"/>
<dbReference type="GeneID" id="36584840"/>
<gene>
    <name evidence="2" type="ORF">K444DRAFT_556741</name>
</gene>
<dbReference type="RefSeq" id="XP_024740094.1">
    <property type="nucleotide sequence ID" value="XM_024876761.1"/>
</dbReference>
<sequence length="488" mass="55478">MVLGEPLKLFRHYFARFAAGESIKEWNALIKGDDGLSPRQESEILPTQNQPLQTGPISLGAVLQDAITWHPDKKSFRVFWRCRCNRRFEARIPGTDRRVAEEFLCQMDWNVQRDGPMVAHLFTSKWLEDLIWTLAPGLLGRFSWETSTLSANSSDLEAGGGSRFGRTISGSSGRSSDLLSGGFDGSPVQEMDIGTRPISSTTRVTDPIYICLYKRKGGFWRLRHAKLPRFGTKSQPRGNNTIELPAYSLNMNKVLFYALREKLLRKRSSRTSKMGWSASLRQWKLKIGGCLRRSTHWLLQLFNPISISGFEFWEFKLNPAPKLVDPVQKDKLPHEPGLSQTYLNVMDLNGHILDEWEYLALTGQDLNNFKGLIGGSFMLHLLKYPDDVKPDLPIWTGLPKKIRTKLINQDRIQKAGWGFQVEYEWNSAAFVVMMCPIIVLGFLITTFLSIKFQWPISAWITLVLAPLTVVTFINTILGGIVKQKDLSK</sequence>
<protein>
    <submittedName>
        <fullName evidence="2">Uncharacterized protein</fullName>
    </submittedName>
</protein>
<keyword evidence="3" id="KW-1185">Reference proteome</keyword>
<evidence type="ECO:0000256" key="1">
    <source>
        <dbReference type="SAM" id="Phobius"/>
    </source>
</evidence>
<dbReference type="Proteomes" id="UP000235371">
    <property type="component" value="Unassembled WGS sequence"/>
</dbReference>
<dbReference type="InParanoid" id="A0A2J6TJL1"/>
<feature type="transmembrane region" description="Helical" evidence="1">
    <location>
        <begin position="428"/>
        <end position="450"/>
    </location>
</feature>
<evidence type="ECO:0000313" key="2">
    <source>
        <dbReference type="EMBL" id="PMD63190.1"/>
    </source>
</evidence>
<dbReference type="AlphaFoldDB" id="A0A2J6TJL1"/>
<dbReference type="EMBL" id="KZ613782">
    <property type="protein sequence ID" value="PMD63190.1"/>
    <property type="molecule type" value="Genomic_DNA"/>
</dbReference>
<keyword evidence="1" id="KW-1133">Transmembrane helix</keyword>
<evidence type="ECO:0000313" key="3">
    <source>
        <dbReference type="Proteomes" id="UP000235371"/>
    </source>
</evidence>
<reference evidence="2 3" key="1">
    <citation type="submission" date="2016-04" db="EMBL/GenBank/DDBJ databases">
        <title>A degradative enzymes factory behind the ericoid mycorrhizal symbiosis.</title>
        <authorList>
            <consortium name="DOE Joint Genome Institute"/>
            <person name="Martino E."/>
            <person name="Morin E."/>
            <person name="Grelet G."/>
            <person name="Kuo A."/>
            <person name="Kohler A."/>
            <person name="Daghino S."/>
            <person name="Barry K."/>
            <person name="Choi C."/>
            <person name="Cichocki N."/>
            <person name="Clum A."/>
            <person name="Copeland A."/>
            <person name="Hainaut M."/>
            <person name="Haridas S."/>
            <person name="Labutti K."/>
            <person name="Lindquist E."/>
            <person name="Lipzen A."/>
            <person name="Khouja H.-R."/>
            <person name="Murat C."/>
            <person name="Ohm R."/>
            <person name="Olson A."/>
            <person name="Spatafora J."/>
            <person name="Veneault-Fourrey C."/>
            <person name="Henrissat B."/>
            <person name="Grigoriev I."/>
            <person name="Martin F."/>
            <person name="Perotto S."/>
        </authorList>
    </citation>
    <scope>NUCLEOTIDE SEQUENCE [LARGE SCALE GENOMIC DNA]</scope>
    <source>
        <strain evidence="2 3">E</strain>
    </source>
</reference>
<keyword evidence="1" id="KW-0812">Transmembrane</keyword>
<accession>A0A2J6TJL1</accession>
<name>A0A2J6TJL1_9HELO</name>